<evidence type="ECO:0008006" key="3">
    <source>
        <dbReference type="Google" id="ProtNLM"/>
    </source>
</evidence>
<keyword evidence="2" id="KW-1185">Reference proteome</keyword>
<reference evidence="2" key="1">
    <citation type="submission" date="2016-06" db="EMBL/GenBank/DDBJ databases">
        <title>Parallel loss of symbiosis genes in relatives of nitrogen-fixing non-legume Parasponia.</title>
        <authorList>
            <person name="Van Velzen R."/>
            <person name="Holmer R."/>
            <person name="Bu F."/>
            <person name="Rutten L."/>
            <person name="Van Zeijl A."/>
            <person name="Liu W."/>
            <person name="Santuari L."/>
            <person name="Cao Q."/>
            <person name="Sharma T."/>
            <person name="Shen D."/>
            <person name="Roswanjaya Y."/>
            <person name="Wardhani T."/>
            <person name="Kalhor M.S."/>
            <person name="Jansen J."/>
            <person name="Van den Hoogen J."/>
            <person name="Gungor B."/>
            <person name="Hartog M."/>
            <person name="Hontelez J."/>
            <person name="Verver J."/>
            <person name="Yang W.-C."/>
            <person name="Schijlen E."/>
            <person name="Repin R."/>
            <person name="Schilthuizen M."/>
            <person name="Schranz E."/>
            <person name="Heidstra R."/>
            <person name="Miyata K."/>
            <person name="Fedorova E."/>
            <person name="Kohlen W."/>
            <person name="Bisseling T."/>
            <person name="Smit S."/>
            <person name="Geurts R."/>
        </authorList>
    </citation>
    <scope>NUCLEOTIDE SEQUENCE [LARGE SCALE GENOMIC DNA]</scope>
    <source>
        <strain evidence="2">cv. WU1-14</strain>
    </source>
</reference>
<protein>
    <recommendedName>
        <fullName evidence="3">Retrotransposon gag domain-containing protein</fullName>
    </recommendedName>
</protein>
<accession>A0A2P5C6B5</accession>
<comment type="caution">
    <text evidence="1">The sequence shown here is derived from an EMBL/GenBank/DDBJ whole genome shotgun (WGS) entry which is preliminary data.</text>
</comment>
<sequence length="101" mass="11920">MRLQLRQYDGTLDPLVANTWLCEMTRYFQTLGIPREFWAVFAISCLTRNAIHWVETIEVMQNVESVTYEEFERLFKAHYANDDQQAEVVGFLKDLLKGVEQ</sequence>
<organism evidence="1 2">
    <name type="scientific">Parasponia andersonii</name>
    <name type="common">Sponia andersonii</name>
    <dbReference type="NCBI Taxonomy" id="3476"/>
    <lineage>
        <taxon>Eukaryota</taxon>
        <taxon>Viridiplantae</taxon>
        <taxon>Streptophyta</taxon>
        <taxon>Embryophyta</taxon>
        <taxon>Tracheophyta</taxon>
        <taxon>Spermatophyta</taxon>
        <taxon>Magnoliopsida</taxon>
        <taxon>eudicotyledons</taxon>
        <taxon>Gunneridae</taxon>
        <taxon>Pentapetalae</taxon>
        <taxon>rosids</taxon>
        <taxon>fabids</taxon>
        <taxon>Rosales</taxon>
        <taxon>Cannabaceae</taxon>
        <taxon>Parasponia</taxon>
    </lineage>
</organism>
<evidence type="ECO:0000313" key="2">
    <source>
        <dbReference type="Proteomes" id="UP000237105"/>
    </source>
</evidence>
<dbReference type="EMBL" id="JXTB01000169">
    <property type="protein sequence ID" value="PON56568.1"/>
    <property type="molecule type" value="Genomic_DNA"/>
</dbReference>
<dbReference type="Proteomes" id="UP000237105">
    <property type="component" value="Unassembled WGS sequence"/>
</dbReference>
<evidence type="ECO:0000313" key="1">
    <source>
        <dbReference type="EMBL" id="PON56568.1"/>
    </source>
</evidence>
<gene>
    <name evidence="1" type="ORF">PanWU01x14_179810</name>
</gene>
<dbReference type="AlphaFoldDB" id="A0A2P5C6B5"/>
<name>A0A2P5C6B5_PARAD</name>
<proteinExistence type="predicted"/>
<dbReference type="OrthoDB" id="1158383at2759"/>